<reference evidence="1 2" key="1">
    <citation type="submission" date="2024-01" db="EMBL/GenBank/DDBJ databases">
        <authorList>
            <person name="Waweru B."/>
        </authorList>
    </citation>
    <scope>NUCLEOTIDE SEQUENCE [LARGE SCALE GENOMIC DNA]</scope>
</reference>
<evidence type="ECO:0000313" key="1">
    <source>
        <dbReference type="EMBL" id="CAK7335915.1"/>
    </source>
</evidence>
<keyword evidence="2" id="KW-1185">Reference proteome</keyword>
<accession>A0AAV1RHI9</accession>
<evidence type="ECO:0000313" key="2">
    <source>
        <dbReference type="Proteomes" id="UP001314170"/>
    </source>
</evidence>
<gene>
    <name evidence="1" type="ORF">DCAF_LOCUS10918</name>
</gene>
<proteinExistence type="predicted"/>
<organism evidence="1 2">
    <name type="scientific">Dovyalis caffra</name>
    <dbReference type="NCBI Taxonomy" id="77055"/>
    <lineage>
        <taxon>Eukaryota</taxon>
        <taxon>Viridiplantae</taxon>
        <taxon>Streptophyta</taxon>
        <taxon>Embryophyta</taxon>
        <taxon>Tracheophyta</taxon>
        <taxon>Spermatophyta</taxon>
        <taxon>Magnoliopsida</taxon>
        <taxon>eudicotyledons</taxon>
        <taxon>Gunneridae</taxon>
        <taxon>Pentapetalae</taxon>
        <taxon>rosids</taxon>
        <taxon>fabids</taxon>
        <taxon>Malpighiales</taxon>
        <taxon>Salicaceae</taxon>
        <taxon>Flacourtieae</taxon>
        <taxon>Dovyalis</taxon>
    </lineage>
</organism>
<sequence length="161" mass="17984">MAPITLYITFLVVTHVIQHFPCFIIKLFFVTAAGNYGGLGVTLYLGGDVFGVPSRQLSISSRNGNLLLEEKPIENHAEDRTWVDSEQDRANQSNRSSGLQKQLILQANFCQKSLTIRPSLHQKHAKRSRHSQQCKMKLAIANAKENLHVGRALTEGDSISR</sequence>
<dbReference type="EMBL" id="CAWUPB010000994">
    <property type="protein sequence ID" value="CAK7335915.1"/>
    <property type="molecule type" value="Genomic_DNA"/>
</dbReference>
<comment type="caution">
    <text evidence="1">The sequence shown here is derived from an EMBL/GenBank/DDBJ whole genome shotgun (WGS) entry which is preliminary data.</text>
</comment>
<dbReference type="AlphaFoldDB" id="A0AAV1RHI9"/>
<protein>
    <submittedName>
        <fullName evidence="1">Uncharacterized protein</fullName>
    </submittedName>
</protein>
<name>A0AAV1RHI9_9ROSI</name>
<dbReference type="Proteomes" id="UP001314170">
    <property type="component" value="Unassembled WGS sequence"/>
</dbReference>